<dbReference type="GO" id="GO:0003676">
    <property type="term" value="F:nucleic acid binding"/>
    <property type="evidence" value="ECO:0007669"/>
    <property type="project" value="InterPro"/>
</dbReference>
<dbReference type="GeneID" id="54304597"/>
<keyword evidence="1" id="KW-0863">Zinc-finger</keyword>
<keyword evidence="1" id="KW-0862">Zinc</keyword>
<dbReference type="PANTHER" id="PTHR23002">
    <property type="entry name" value="ZINC FINGER CCHC DOMAIN CONTAINING PROTEIN"/>
    <property type="match status" value="1"/>
</dbReference>
<sequence>MTAGATAMPAPEAMLASGVMPTASGVTLALVEVRMAATVVLVASKCSETVAFDSQLTIHSCGEEGHFARDCPEPKKMTGECFNCGEVGYVTQATVARPQTNLSNSHNKADCTNPKVDRPFTGECRICKETGHPAAECPQKPPVVCKNCKQEGHQATECKENRAMDYSSIPDKTDEEAWEDLKKADENKDLDDFREVRHHHCLPVTPLTFGSGAEGLREGADCQQGFCRLGHA</sequence>
<dbReference type="SMART" id="SM00343">
    <property type="entry name" value="ZnF_C2HC"/>
    <property type="match status" value="4"/>
</dbReference>
<dbReference type="Pfam" id="PF00098">
    <property type="entry name" value="zf-CCHC"/>
    <property type="match status" value="3"/>
</dbReference>
<dbReference type="PROSITE" id="PS50158">
    <property type="entry name" value="ZF_CCHC"/>
    <property type="match status" value="2"/>
</dbReference>
<dbReference type="InterPro" id="IPR051714">
    <property type="entry name" value="Znf_CCHC_NABP"/>
</dbReference>
<dbReference type="Gene3D" id="4.10.60.10">
    <property type="entry name" value="Zinc finger, CCHC-type"/>
    <property type="match status" value="2"/>
</dbReference>
<dbReference type="Proteomes" id="UP000799438">
    <property type="component" value="Unassembled WGS sequence"/>
</dbReference>
<dbReference type="OrthoDB" id="8026949at2759"/>
<evidence type="ECO:0000313" key="3">
    <source>
        <dbReference type="EMBL" id="KAF2139286.1"/>
    </source>
</evidence>
<gene>
    <name evidence="3" type="ORF">K452DRAFT_74849</name>
</gene>
<dbReference type="RefSeq" id="XP_033394999.1">
    <property type="nucleotide sequence ID" value="XM_033547090.1"/>
</dbReference>
<evidence type="ECO:0000313" key="4">
    <source>
        <dbReference type="Proteomes" id="UP000799438"/>
    </source>
</evidence>
<dbReference type="InterPro" id="IPR036875">
    <property type="entry name" value="Znf_CCHC_sf"/>
</dbReference>
<keyword evidence="4" id="KW-1185">Reference proteome</keyword>
<evidence type="ECO:0000259" key="2">
    <source>
        <dbReference type="PROSITE" id="PS50158"/>
    </source>
</evidence>
<keyword evidence="1" id="KW-0479">Metal-binding</keyword>
<accession>A0A6A6B5Z5</accession>
<dbReference type="GO" id="GO:0008270">
    <property type="term" value="F:zinc ion binding"/>
    <property type="evidence" value="ECO:0007669"/>
    <property type="project" value="UniProtKB-KW"/>
</dbReference>
<dbReference type="EMBL" id="ML995493">
    <property type="protein sequence ID" value="KAF2139286.1"/>
    <property type="molecule type" value="Genomic_DNA"/>
</dbReference>
<organism evidence="3 4">
    <name type="scientific">Aplosporella prunicola CBS 121167</name>
    <dbReference type="NCBI Taxonomy" id="1176127"/>
    <lineage>
        <taxon>Eukaryota</taxon>
        <taxon>Fungi</taxon>
        <taxon>Dikarya</taxon>
        <taxon>Ascomycota</taxon>
        <taxon>Pezizomycotina</taxon>
        <taxon>Dothideomycetes</taxon>
        <taxon>Dothideomycetes incertae sedis</taxon>
        <taxon>Botryosphaeriales</taxon>
        <taxon>Aplosporellaceae</taxon>
        <taxon>Aplosporella</taxon>
    </lineage>
</organism>
<dbReference type="SUPFAM" id="SSF57756">
    <property type="entry name" value="Retrovirus zinc finger-like domains"/>
    <property type="match status" value="2"/>
</dbReference>
<name>A0A6A6B5Z5_9PEZI</name>
<reference evidence="3" key="1">
    <citation type="journal article" date="2020" name="Stud. Mycol.">
        <title>101 Dothideomycetes genomes: a test case for predicting lifestyles and emergence of pathogens.</title>
        <authorList>
            <person name="Haridas S."/>
            <person name="Albert R."/>
            <person name="Binder M."/>
            <person name="Bloem J."/>
            <person name="Labutti K."/>
            <person name="Salamov A."/>
            <person name="Andreopoulos B."/>
            <person name="Baker S."/>
            <person name="Barry K."/>
            <person name="Bills G."/>
            <person name="Bluhm B."/>
            <person name="Cannon C."/>
            <person name="Castanera R."/>
            <person name="Culley D."/>
            <person name="Daum C."/>
            <person name="Ezra D."/>
            <person name="Gonzalez J."/>
            <person name="Henrissat B."/>
            <person name="Kuo A."/>
            <person name="Liang C."/>
            <person name="Lipzen A."/>
            <person name="Lutzoni F."/>
            <person name="Magnuson J."/>
            <person name="Mondo S."/>
            <person name="Nolan M."/>
            <person name="Ohm R."/>
            <person name="Pangilinan J."/>
            <person name="Park H.-J."/>
            <person name="Ramirez L."/>
            <person name="Alfaro M."/>
            <person name="Sun H."/>
            <person name="Tritt A."/>
            <person name="Yoshinaga Y."/>
            <person name="Zwiers L.-H."/>
            <person name="Turgeon B."/>
            <person name="Goodwin S."/>
            <person name="Spatafora J."/>
            <person name="Crous P."/>
            <person name="Grigoriev I."/>
        </authorList>
    </citation>
    <scope>NUCLEOTIDE SEQUENCE</scope>
    <source>
        <strain evidence="3">CBS 121167</strain>
    </source>
</reference>
<proteinExistence type="predicted"/>
<dbReference type="InterPro" id="IPR001878">
    <property type="entry name" value="Znf_CCHC"/>
</dbReference>
<feature type="domain" description="CCHC-type" evidence="2">
    <location>
        <begin position="59"/>
        <end position="73"/>
    </location>
</feature>
<dbReference type="AlphaFoldDB" id="A0A6A6B5Z5"/>
<feature type="domain" description="CCHC-type" evidence="2">
    <location>
        <begin position="145"/>
        <end position="160"/>
    </location>
</feature>
<evidence type="ECO:0000256" key="1">
    <source>
        <dbReference type="PROSITE-ProRule" id="PRU00047"/>
    </source>
</evidence>
<protein>
    <recommendedName>
        <fullName evidence="2">CCHC-type domain-containing protein</fullName>
    </recommendedName>
</protein>